<dbReference type="EMBL" id="JACHHT010000001">
    <property type="protein sequence ID" value="MBB6520087.1"/>
    <property type="molecule type" value="Genomic_DNA"/>
</dbReference>
<dbReference type="InParanoid" id="A0A7X0JQ08"/>
<dbReference type="InterPro" id="IPR029063">
    <property type="entry name" value="SAM-dependent_MTases_sf"/>
</dbReference>
<keyword evidence="2 7" id="KW-0489">Methyltransferase</keyword>
<dbReference type="AlphaFoldDB" id="A0A7X0JQ08"/>
<keyword evidence="5" id="KW-0443">Lipid metabolism</keyword>
<dbReference type="Gene3D" id="3.40.50.150">
    <property type="entry name" value="Vaccinia Virus protein VP39"/>
    <property type="match status" value="1"/>
</dbReference>
<dbReference type="FunCoup" id="A0A7X0JQ08">
    <property type="interactions" value="336"/>
</dbReference>
<comment type="caution">
    <text evidence="7">The sequence shown here is derived from an EMBL/GenBank/DDBJ whole genome shotgun (WGS) entry which is preliminary data.</text>
</comment>
<dbReference type="InterPro" id="IPR050723">
    <property type="entry name" value="CFA/CMAS"/>
</dbReference>
<keyword evidence="8" id="KW-1185">Reference proteome</keyword>
<gene>
    <name evidence="7" type="ORF">HNR48_000365</name>
</gene>
<dbReference type="GO" id="GO:0008825">
    <property type="term" value="F:cyclopropane-fatty-acyl-phospholipid synthase activity"/>
    <property type="evidence" value="ECO:0007669"/>
    <property type="project" value="UniProtKB-EC"/>
</dbReference>
<keyword evidence="4" id="KW-0949">S-adenosyl-L-methionine</keyword>
<evidence type="ECO:0000256" key="3">
    <source>
        <dbReference type="ARBA" id="ARBA00022679"/>
    </source>
</evidence>
<sequence length="415" mass="47827">MSGSYLQNDIAKQPQSYPMLNSWQRYLIRHLESLGLSRFEISFGNKASSAVTLGVIKPGIPLAKIRIVSIKALGAALGSGVLGWSEAYLKGHWETDSLIDVCNWAMANLDNIEKGFSGSLWSKLLNRIVHLRNANSREGSKRNIEYHYDLGNDFYRLWLDSSMSYSSALYDSQNISLREAQVNKYREVIRMANIRPHDRILEIGCGWGGFAEEVMSVLGTELHGVTLSKEQLQWAKERMSRLRESDRTRLELKDYRDLDGQYDAIVSIEMFEAVGEEHWPGYFEVLREKLKPGASAVLQVICINEDRFEHYRKNTDFIQKYIFPGGMLPSPSKVRELAESSGLELHSEKEFGTDYAKTLELWRLSFQRAWPELQAQGFDARFKRMWEYYLCYCEAGFNYKSVDVRLFELKKPESV</sequence>
<dbReference type="InterPro" id="IPR003333">
    <property type="entry name" value="CMAS"/>
</dbReference>
<dbReference type="EC" id="2.1.1.79" evidence="7"/>
<dbReference type="CDD" id="cd02440">
    <property type="entry name" value="AdoMet_MTases"/>
    <property type="match status" value="1"/>
</dbReference>
<dbReference type="Proteomes" id="UP000528457">
    <property type="component" value="Unassembled WGS sequence"/>
</dbReference>
<keyword evidence="3 7" id="KW-0808">Transferase</keyword>
<evidence type="ECO:0000256" key="5">
    <source>
        <dbReference type="ARBA" id="ARBA00023098"/>
    </source>
</evidence>
<dbReference type="Pfam" id="PF02353">
    <property type="entry name" value="CMAS"/>
    <property type="match status" value="1"/>
</dbReference>
<evidence type="ECO:0000313" key="8">
    <source>
        <dbReference type="Proteomes" id="UP000528457"/>
    </source>
</evidence>
<proteinExistence type="inferred from homology"/>
<dbReference type="PANTHER" id="PTHR43667:SF2">
    <property type="entry name" value="FATTY ACID C-METHYL TRANSFERASE"/>
    <property type="match status" value="1"/>
</dbReference>
<dbReference type="SUPFAM" id="SSF53335">
    <property type="entry name" value="S-adenosyl-L-methionine-dependent methyltransferases"/>
    <property type="match status" value="1"/>
</dbReference>
<dbReference type="GO" id="GO:0008610">
    <property type="term" value="P:lipid biosynthetic process"/>
    <property type="evidence" value="ECO:0007669"/>
    <property type="project" value="InterPro"/>
</dbReference>
<dbReference type="RefSeq" id="WP_166852292.1">
    <property type="nucleotide sequence ID" value="NZ_JAAONY010000001.1"/>
</dbReference>
<name>A0A7X0JQ08_9GAMM</name>
<evidence type="ECO:0000256" key="4">
    <source>
        <dbReference type="ARBA" id="ARBA00022691"/>
    </source>
</evidence>
<evidence type="ECO:0000256" key="6">
    <source>
        <dbReference type="PIRSR" id="PIRSR003085-1"/>
    </source>
</evidence>
<feature type="active site" evidence="6">
    <location>
        <position position="393"/>
    </location>
</feature>
<evidence type="ECO:0000256" key="1">
    <source>
        <dbReference type="ARBA" id="ARBA00010815"/>
    </source>
</evidence>
<protein>
    <submittedName>
        <fullName evidence="7">Cyclopropane-fatty-acyl-phospholipid synthase</fullName>
        <ecNumber evidence="7">2.1.1.79</ecNumber>
    </submittedName>
</protein>
<dbReference type="PIRSF" id="PIRSF003085">
    <property type="entry name" value="CMAS"/>
    <property type="match status" value="1"/>
</dbReference>
<organism evidence="7 8">
    <name type="scientific">Pseudoteredinibacter isoporae</name>
    <dbReference type="NCBI Taxonomy" id="570281"/>
    <lineage>
        <taxon>Bacteria</taxon>
        <taxon>Pseudomonadati</taxon>
        <taxon>Pseudomonadota</taxon>
        <taxon>Gammaproteobacteria</taxon>
        <taxon>Cellvibrionales</taxon>
        <taxon>Cellvibrionaceae</taxon>
        <taxon>Pseudoteredinibacter</taxon>
    </lineage>
</organism>
<dbReference type="PANTHER" id="PTHR43667">
    <property type="entry name" value="CYCLOPROPANE-FATTY-ACYL-PHOSPHOLIPID SYNTHASE"/>
    <property type="match status" value="1"/>
</dbReference>
<accession>A0A7X0JQ08</accession>
<comment type="similarity">
    <text evidence="1">Belongs to the CFA/CMAS family.</text>
</comment>
<reference evidence="7 8" key="1">
    <citation type="submission" date="2020-08" db="EMBL/GenBank/DDBJ databases">
        <title>Genomic Encyclopedia of Type Strains, Phase IV (KMG-IV): sequencing the most valuable type-strain genomes for metagenomic binning, comparative biology and taxonomic classification.</title>
        <authorList>
            <person name="Goeker M."/>
        </authorList>
    </citation>
    <scope>NUCLEOTIDE SEQUENCE [LARGE SCALE GENOMIC DNA]</scope>
    <source>
        <strain evidence="7 8">DSM 22368</strain>
    </source>
</reference>
<evidence type="ECO:0000256" key="2">
    <source>
        <dbReference type="ARBA" id="ARBA00022603"/>
    </source>
</evidence>
<evidence type="ECO:0000313" key="7">
    <source>
        <dbReference type="EMBL" id="MBB6520087.1"/>
    </source>
</evidence>
<dbReference type="GO" id="GO:0032259">
    <property type="term" value="P:methylation"/>
    <property type="evidence" value="ECO:0007669"/>
    <property type="project" value="UniProtKB-KW"/>
</dbReference>